<organism evidence="2 3">
    <name type="scientific">Pseudoalteromonas neustonica</name>
    <dbReference type="NCBI Taxonomy" id="1840331"/>
    <lineage>
        <taxon>Bacteria</taxon>
        <taxon>Pseudomonadati</taxon>
        <taxon>Pseudomonadota</taxon>
        <taxon>Gammaproteobacteria</taxon>
        <taxon>Alteromonadales</taxon>
        <taxon>Pseudoalteromonadaceae</taxon>
        <taxon>Pseudoalteromonas</taxon>
    </lineage>
</organism>
<evidence type="ECO:0000256" key="1">
    <source>
        <dbReference type="SAM" id="Phobius"/>
    </source>
</evidence>
<protein>
    <recommendedName>
        <fullName evidence="4">O-antigen ligase family protein</fullName>
    </recommendedName>
</protein>
<feature type="transmembrane region" description="Helical" evidence="1">
    <location>
        <begin position="210"/>
        <end position="236"/>
    </location>
</feature>
<dbReference type="EMBL" id="JBBMQU010000009">
    <property type="protein sequence ID" value="MEM5550489.1"/>
    <property type="molecule type" value="Genomic_DNA"/>
</dbReference>
<feature type="transmembrane region" description="Helical" evidence="1">
    <location>
        <begin position="388"/>
        <end position="406"/>
    </location>
</feature>
<keyword evidence="1" id="KW-1133">Transmembrane helix</keyword>
<reference evidence="2 3" key="1">
    <citation type="submission" date="2024-03" db="EMBL/GenBank/DDBJ databases">
        <title>Community enrichment and isolation of bacterial strains for fucoidan degradation.</title>
        <authorList>
            <person name="Sichert A."/>
        </authorList>
    </citation>
    <scope>NUCLEOTIDE SEQUENCE [LARGE SCALE GENOMIC DNA]</scope>
    <source>
        <strain evidence="2 3">AS81</strain>
    </source>
</reference>
<feature type="transmembrane region" description="Helical" evidence="1">
    <location>
        <begin position="182"/>
        <end position="198"/>
    </location>
</feature>
<feature type="transmembrane region" description="Helical" evidence="1">
    <location>
        <begin position="67"/>
        <end position="85"/>
    </location>
</feature>
<gene>
    <name evidence="2" type="ORF">WNY63_07090</name>
</gene>
<accession>A0ABU9U0C6</accession>
<name>A0ABU9U0C6_9GAMM</name>
<feature type="transmembrane region" description="Helical" evidence="1">
    <location>
        <begin position="323"/>
        <end position="344"/>
    </location>
</feature>
<evidence type="ECO:0008006" key="4">
    <source>
        <dbReference type="Google" id="ProtNLM"/>
    </source>
</evidence>
<comment type="caution">
    <text evidence="2">The sequence shown here is derived from an EMBL/GenBank/DDBJ whole genome shotgun (WGS) entry which is preliminary data.</text>
</comment>
<feature type="transmembrane region" description="Helical" evidence="1">
    <location>
        <begin position="44"/>
        <end position="61"/>
    </location>
</feature>
<proteinExistence type="predicted"/>
<keyword evidence="1" id="KW-0472">Membrane</keyword>
<keyword evidence="3" id="KW-1185">Reference proteome</keyword>
<evidence type="ECO:0000313" key="2">
    <source>
        <dbReference type="EMBL" id="MEM5550489.1"/>
    </source>
</evidence>
<sequence length="412" mass="48502">MIESNSKIVDFKSQVIIFTTLFLLILPIEFSFEIVGVRFTPLRLFLIVIFPMLAKEYLFTFNSRPKFLDSLLFTYLIWCLISFFINHRFAQALQSGGILFLEVMSAYFIGQLYISKKTGYYFFCKLIYIIFFLMFIASIFEATSGVRFIHDLSSSITGNYYYFKDELRFGLLRAAGSFEHQILLGSFFTLTLPILWSYRKGIDKSLPVYFWFAPLLALSSAPILMLFSSILIMIYFKMNWNEKFSLRKVLVAFFIFYIFVELYTNSSALTAFIRIFTLDPQTGYFRILIWDFATEVVKDNLFFGIGLNDWARPFWMPPSIDSYWLVNAVRFGLFNTILLLFFFISIFYELYRLLKNHDIEYRKKLNLISSISILVGIIFIGFTVHLWGIINLYIFIILGCMVSWINDEKTKK</sequence>
<dbReference type="PANTHER" id="PTHR37422:SF23">
    <property type="entry name" value="TEICHURONIC ACID BIOSYNTHESIS PROTEIN TUAE"/>
    <property type="match status" value="1"/>
</dbReference>
<feature type="transmembrane region" description="Helical" evidence="1">
    <location>
        <begin position="365"/>
        <end position="382"/>
    </location>
</feature>
<dbReference type="Proteomes" id="UP001388366">
    <property type="component" value="Unassembled WGS sequence"/>
</dbReference>
<keyword evidence="1" id="KW-0812">Transmembrane</keyword>
<dbReference type="RefSeq" id="WP_342883630.1">
    <property type="nucleotide sequence ID" value="NZ_JBBMQU010000009.1"/>
</dbReference>
<feature type="transmembrane region" description="Helical" evidence="1">
    <location>
        <begin position="97"/>
        <end position="114"/>
    </location>
</feature>
<feature type="transmembrane region" description="Helical" evidence="1">
    <location>
        <begin position="15"/>
        <end position="32"/>
    </location>
</feature>
<evidence type="ECO:0000313" key="3">
    <source>
        <dbReference type="Proteomes" id="UP001388366"/>
    </source>
</evidence>
<dbReference type="InterPro" id="IPR051533">
    <property type="entry name" value="WaaL-like"/>
</dbReference>
<feature type="transmembrane region" description="Helical" evidence="1">
    <location>
        <begin position="248"/>
        <end position="276"/>
    </location>
</feature>
<dbReference type="PANTHER" id="PTHR37422">
    <property type="entry name" value="TEICHURONIC ACID BIOSYNTHESIS PROTEIN TUAE"/>
    <property type="match status" value="1"/>
</dbReference>
<feature type="transmembrane region" description="Helical" evidence="1">
    <location>
        <begin position="120"/>
        <end position="140"/>
    </location>
</feature>